<evidence type="ECO:0000256" key="1">
    <source>
        <dbReference type="ARBA" id="ARBA00023125"/>
    </source>
</evidence>
<dbReference type="GO" id="GO:0000976">
    <property type="term" value="F:transcription cis-regulatory region binding"/>
    <property type="evidence" value="ECO:0007669"/>
    <property type="project" value="TreeGrafter"/>
</dbReference>
<gene>
    <name evidence="4" type="ORF">IQ35_03676</name>
</gene>
<dbReference type="PANTHER" id="PTHR30055:SF235">
    <property type="entry name" value="TRANSCRIPTIONAL REGULATORY PROTEIN"/>
    <property type="match status" value="1"/>
</dbReference>
<dbReference type="InterPro" id="IPR036271">
    <property type="entry name" value="Tet_transcr_reg_TetR-rel_C_sf"/>
</dbReference>
<dbReference type="RefSeq" id="WP_145075632.1">
    <property type="nucleotide sequence ID" value="NZ_JACIIY010000029.1"/>
</dbReference>
<organism evidence="4 5">
    <name type="scientific">Sphingobium wenxiniae (strain DSM 21828 / CGMCC 1.7748 / JZ-1)</name>
    <dbReference type="NCBI Taxonomy" id="595605"/>
    <lineage>
        <taxon>Bacteria</taxon>
        <taxon>Pseudomonadati</taxon>
        <taxon>Pseudomonadota</taxon>
        <taxon>Alphaproteobacteria</taxon>
        <taxon>Sphingomonadales</taxon>
        <taxon>Sphingomonadaceae</taxon>
        <taxon>Sphingobium</taxon>
    </lineage>
</organism>
<comment type="caution">
    <text evidence="4">The sequence shown here is derived from an EMBL/GenBank/DDBJ whole genome shotgun (WGS) entry which is preliminary data.</text>
</comment>
<feature type="DNA-binding region" description="H-T-H motif" evidence="2">
    <location>
        <begin position="36"/>
        <end position="55"/>
    </location>
</feature>
<proteinExistence type="predicted"/>
<name>A0A562K4J1_SPHWJ</name>
<dbReference type="InterPro" id="IPR001647">
    <property type="entry name" value="HTH_TetR"/>
</dbReference>
<dbReference type="Gene3D" id="1.10.357.10">
    <property type="entry name" value="Tetracycline Repressor, domain 2"/>
    <property type="match status" value="1"/>
</dbReference>
<dbReference type="Pfam" id="PF17920">
    <property type="entry name" value="TetR_C_16"/>
    <property type="match status" value="1"/>
</dbReference>
<dbReference type="AlphaFoldDB" id="A0A562K4J1"/>
<evidence type="ECO:0000259" key="3">
    <source>
        <dbReference type="PROSITE" id="PS50977"/>
    </source>
</evidence>
<dbReference type="SUPFAM" id="SSF46689">
    <property type="entry name" value="Homeodomain-like"/>
    <property type="match status" value="1"/>
</dbReference>
<dbReference type="PANTHER" id="PTHR30055">
    <property type="entry name" value="HTH-TYPE TRANSCRIPTIONAL REGULATOR RUTR"/>
    <property type="match status" value="1"/>
</dbReference>
<dbReference type="GO" id="GO:0003700">
    <property type="term" value="F:DNA-binding transcription factor activity"/>
    <property type="evidence" value="ECO:0007669"/>
    <property type="project" value="TreeGrafter"/>
</dbReference>
<accession>A0A562K4J1</accession>
<evidence type="ECO:0000313" key="5">
    <source>
        <dbReference type="Proteomes" id="UP000316624"/>
    </source>
</evidence>
<sequence>MADIEPRPIKDAQRTRQAILEAAQDAFSVRGYRDTGVRDITARAGVSMALVNRYFGCKEKLFEEALSDMLDATRIIDIPRDRFGEVILELLLKGVGPRYIPLPMIMMASGDSGARAITERLLRQQVHEPLARWFGPQEGSVRATRFMIVSAGLTVYCRLYPLNTLVPEPDPAIRAWLVREFQALAD</sequence>
<protein>
    <submittedName>
        <fullName evidence="4">TetR family transcriptional regulator</fullName>
    </submittedName>
</protein>
<keyword evidence="1 2" id="KW-0238">DNA-binding</keyword>
<dbReference type="Pfam" id="PF00440">
    <property type="entry name" value="TetR_N"/>
    <property type="match status" value="1"/>
</dbReference>
<dbReference type="InterPro" id="IPR009057">
    <property type="entry name" value="Homeodomain-like_sf"/>
</dbReference>
<dbReference type="InterPro" id="IPR041678">
    <property type="entry name" value="TetR_C_16"/>
</dbReference>
<dbReference type="PRINTS" id="PR00455">
    <property type="entry name" value="HTHTETR"/>
</dbReference>
<feature type="domain" description="HTH tetR-type" evidence="3">
    <location>
        <begin position="13"/>
        <end position="73"/>
    </location>
</feature>
<dbReference type="SUPFAM" id="SSF48498">
    <property type="entry name" value="Tetracyclin repressor-like, C-terminal domain"/>
    <property type="match status" value="1"/>
</dbReference>
<evidence type="ECO:0000313" key="4">
    <source>
        <dbReference type="EMBL" id="TWH90144.1"/>
    </source>
</evidence>
<reference evidence="4 5" key="1">
    <citation type="journal article" date="2015" name="Stand. Genomic Sci.">
        <title>Genomic Encyclopedia of Bacterial and Archaeal Type Strains, Phase III: the genomes of soil and plant-associated and newly described type strains.</title>
        <authorList>
            <person name="Whitman W.B."/>
            <person name="Woyke T."/>
            <person name="Klenk H.P."/>
            <person name="Zhou Y."/>
            <person name="Lilburn T.G."/>
            <person name="Beck B.J."/>
            <person name="De Vos P."/>
            <person name="Vandamme P."/>
            <person name="Eisen J.A."/>
            <person name="Garrity G."/>
            <person name="Hugenholtz P."/>
            <person name="Kyrpides N.C."/>
        </authorList>
    </citation>
    <scope>NUCLEOTIDE SEQUENCE [LARGE SCALE GENOMIC DNA]</scope>
    <source>
        <strain evidence="4 5">CGMCC 1.7748</strain>
    </source>
</reference>
<dbReference type="InterPro" id="IPR050109">
    <property type="entry name" value="HTH-type_TetR-like_transc_reg"/>
</dbReference>
<evidence type="ECO:0000256" key="2">
    <source>
        <dbReference type="PROSITE-ProRule" id="PRU00335"/>
    </source>
</evidence>
<dbReference type="EMBL" id="VLKK01000025">
    <property type="protein sequence ID" value="TWH90144.1"/>
    <property type="molecule type" value="Genomic_DNA"/>
</dbReference>
<keyword evidence="5" id="KW-1185">Reference proteome</keyword>
<dbReference type="Proteomes" id="UP000316624">
    <property type="component" value="Unassembled WGS sequence"/>
</dbReference>
<dbReference type="PROSITE" id="PS50977">
    <property type="entry name" value="HTH_TETR_2"/>
    <property type="match status" value="1"/>
</dbReference>